<evidence type="ECO:0000256" key="8">
    <source>
        <dbReference type="SAM" id="Phobius"/>
    </source>
</evidence>
<dbReference type="PROSITE" id="PS50011">
    <property type="entry name" value="PROTEIN_KINASE_DOM"/>
    <property type="match status" value="1"/>
</dbReference>
<dbReference type="InterPro" id="IPR000719">
    <property type="entry name" value="Prot_kinase_dom"/>
</dbReference>
<evidence type="ECO:0000313" key="11">
    <source>
        <dbReference type="Proteomes" id="UP000198415"/>
    </source>
</evidence>
<evidence type="ECO:0000256" key="5">
    <source>
        <dbReference type="ARBA" id="ARBA00022777"/>
    </source>
</evidence>
<keyword evidence="8" id="KW-0472">Membrane</keyword>
<dbReference type="InterPro" id="IPR011009">
    <property type="entry name" value="Kinase-like_dom_sf"/>
</dbReference>
<dbReference type="PANTHER" id="PTHR43289">
    <property type="entry name" value="MITOGEN-ACTIVATED PROTEIN KINASE KINASE KINASE 20-RELATED"/>
    <property type="match status" value="1"/>
</dbReference>
<keyword evidence="11" id="KW-1185">Reference proteome</keyword>
<gene>
    <name evidence="10" type="ORF">SAMN06264365_101196</name>
</gene>
<organism evidence="10 11">
    <name type="scientific">Actinoplanes regularis</name>
    <dbReference type="NCBI Taxonomy" id="52697"/>
    <lineage>
        <taxon>Bacteria</taxon>
        <taxon>Bacillati</taxon>
        <taxon>Actinomycetota</taxon>
        <taxon>Actinomycetes</taxon>
        <taxon>Micromonosporales</taxon>
        <taxon>Micromonosporaceae</taxon>
        <taxon>Actinoplanes</taxon>
    </lineage>
</organism>
<dbReference type="Proteomes" id="UP000198415">
    <property type="component" value="Unassembled WGS sequence"/>
</dbReference>
<evidence type="ECO:0000256" key="6">
    <source>
        <dbReference type="ARBA" id="ARBA00022840"/>
    </source>
</evidence>
<keyword evidence="2 10" id="KW-0723">Serine/threonine-protein kinase</keyword>
<keyword evidence="8" id="KW-1133">Transmembrane helix</keyword>
<evidence type="ECO:0000256" key="4">
    <source>
        <dbReference type="ARBA" id="ARBA00022741"/>
    </source>
</evidence>
<dbReference type="GO" id="GO:0005524">
    <property type="term" value="F:ATP binding"/>
    <property type="evidence" value="ECO:0007669"/>
    <property type="project" value="UniProtKB-KW"/>
</dbReference>
<feature type="domain" description="Protein kinase" evidence="9">
    <location>
        <begin position="20"/>
        <end position="333"/>
    </location>
</feature>
<reference evidence="10 11" key="1">
    <citation type="submission" date="2017-06" db="EMBL/GenBank/DDBJ databases">
        <authorList>
            <person name="Kim H.J."/>
            <person name="Triplett B.A."/>
        </authorList>
    </citation>
    <scope>NUCLEOTIDE SEQUENCE [LARGE SCALE GENOMIC DNA]</scope>
    <source>
        <strain evidence="10 11">DSM 43151</strain>
    </source>
</reference>
<dbReference type="SUPFAM" id="SSF56112">
    <property type="entry name" value="Protein kinase-like (PK-like)"/>
    <property type="match status" value="1"/>
</dbReference>
<evidence type="ECO:0000259" key="9">
    <source>
        <dbReference type="PROSITE" id="PS50011"/>
    </source>
</evidence>
<dbReference type="Pfam" id="PF00069">
    <property type="entry name" value="Pkinase"/>
    <property type="match status" value="1"/>
</dbReference>
<feature type="transmembrane region" description="Helical" evidence="8">
    <location>
        <begin position="438"/>
        <end position="462"/>
    </location>
</feature>
<accession>A0A238UV21</accession>
<dbReference type="OrthoDB" id="5171567at2"/>
<evidence type="ECO:0000256" key="2">
    <source>
        <dbReference type="ARBA" id="ARBA00022527"/>
    </source>
</evidence>
<sequence length="532" mass="56686">MAKMIIRICGRDPNAPETLYHLGSPLAEGGQAVVYPGRGPGPDGPKVTVRVWRGPAAGDPRPPEVQYESWNKGAVILRTLSTVPGICRSIDDFIGHVWDAGGRPDGEPVPVQVLEWIEGQSLAQRMDTALEARPGDELDGTGILRTLAGVLRELSRRGPIIHQDIEPNNVLVTEDGRAVLIDFTSARNQGALSRTVGKLNFASPELLGALARQNGIPWDVPDADTSVASDVFGFGTVALCLISRVSPRTGWVANLDGVSMPAEVRAHLMTGVLAPLSERTPVHGLETWIDDLVRILHDTGCETPGVRWDLTTAAVPSPPAPPLSRTAPFDPFLDEADPHFRTIADLEIAAVARPRTAALPAAPQTRAVLTLAGYPVPAPPQEKPAVVPVPRPRPAPAPSIRDLPDPEPPGTRDLPSATRDLPPAGVEPDQPLSRRQRYLLGIECVQIPAVAAAAAWAVWIVATGRIAEGGGYGPIFLIGLFAAAAELVCWMFGLRVAERSPGLLESIAFHRALHTPAGFVFAFGVLGFAFVF</sequence>
<dbReference type="SMART" id="SM00220">
    <property type="entry name" value="S_TKc"/>
    <property type="match status" value="1"/>
</dbReference>
<dbReference type="EMBL" id="FZNR01000001">
    <property type="protein sequence ID" value="SNR25856.1"/>
    <property type="molecule type" value="Genomic_DNA"/>
</dbReference>
<keyword evidence="5 10" id="KW-0418">Kinase</keyword>
<feature type="compositionally biased region" description="Pro residues" evidence="7">
    <location>
        <begin position="379"/>
        <end position="397"/>
    </location>
</feature>
<feature type="transmembrane region" description="Helical" evidence="8">
    <location>
        <begin position="474"/>
        <end position="493"/>
    </location>
</feature>
<feature type="region of interest" description="Disordered" evidence="7">
    <location>
        <begin position="379"/>
        <end position="430"/>
    </location>
</feature>
<keyword evidence="8" id="KW-0812">Transmembrane</keyword>
<proteinExistence type="predicted"/>
<dbReference type="GO" id="GO:0004674">
    <property type="term" value="F:protein serine/threonine kinase activity"/>
    <property type="evidence" value="ECO:0007669"/>
    <property type="project" value="UniProtKB-KW"/>
</dbReference>
<name>A0A238UV21_9ACTN</name>
<evidence type="ECO:0000256" key="3">
    <source>
        <dbReference type="ARBA" id="ARBA00022679"/>
    </source>
</evidence>
<dbReference type="Gene3D" id="1.10.510.10">
    <property type="entry name" value="Transferase(Phosphotransferase) domain 1"/>
    <property type="match status" value="1"/>
</dbReference>
<keyword evidence="4" id="KW-0547">Nucleotide-binding</keyword>
<feature type="transmembrane region" description="Helical" evidence="8">
    <location>
        <begin position="513"/>
        <end position="531"/>
    </location>
</feature>
<dbReference type="EC" id="2.7.11.1" evidence="1"/>
<evidence type="ECO:0000256" key="1">
    <source>
        <dbReference type="ARBA" id="ARBA00012513"/>
    </source>
</evidence>
<evidence type="ECO:0000313" key="10">
    <source>
        <dbReference type="EMBL" id="SNR25856.1"/>
    </source>
</evidence>
<protein>
    <recommendedName>
        <fullName evidence="1">non-specific serine/threonine protein kinase</fullName>
        <ecNumber evidence="1">2.7.11.1</ecNumber>
    </recommendedName>
</protein>
<dbReference type="AlphaFoldDB" id="A0A238UV21"/>
<keyword evidence="6" id="KW-0067">ATP-binding</keyword>
<keyword evidence="3" id="KW-0808">Transferase</keyword>
<evidence type="ECO:0000256" key="7">
    <source>
        <dbReference type="SAM" id="MobiDB-lite"/>
    </source>
</evidence>
<dbReference type="PANTHER" id="PTHR43289:SF6">
    <property type="entry name" value="SERINE_THREONINE-PROTEIN KINASE NEKL-3"/>
    <property type="match status" value="1"/>
</dbReference>